<evidence type="ECO:0000313" key="2">
    <source>
        <dbReference type="Proteomes" id="UP001058974"/>
    </source>
</evidence>
<dbReference type="Gramene" id="Psat04G0366400-T1">
    <property type="protein sequence ID" value="KAI5419580.1"/>
    <property type="gene ID" value="KIW84_043664"/>
</dbReference>
<accession>A0A9D4XI26</accession>
<comment type="caution">
    <text evidence="1">The sequence shown here is derived from an EMBL/GenBank/DDBJ whole genome shotgun (WGS) entry which is preliminary data.</text>
</comment>
<dbReference type="PANTHER" id="PTHR32108:SF9">
    <property type="entry name" value="REVERSE TRANSCRIPTASE RNASE H-LIKE DOMAIN-CONTAINING PROTEIN"/>
    <property type="match status" value="1"/>
</dbReference>
<proteinExistence type="predicted"/>
<dbReference type="Proteomes" id="UP001058974">
    <property type="component" value="Chromosome 4"/>
</dbReference>
<sequence length="313" mass="35569">MSQKDKETFKEYVQRWRELASHISTPLEEKEMTKIFLKTMSSFYYERAPGHDIENCYPLKYEVQKLIKSGMVSIEDREPNVKANPLPAHDNAYVNIVDGYPGNFRVFDILRIQRSLVEMHRTLYLISDYEHEHDGDMGNNVNVIIPVFKTPERLVIQFDSSKRYDNRSVSSLVIRLAGPVPYASDKVVPYKFNATMIENGQEVPFPVTNSVLSIVDVVKVTRSGRVFGPVPPKVVEDIMVGKKEDVHVVNPINAPSCQSGESSGLKVKDDDDDEVLLLIKKNEFNVVEQLLQTPSKISVLSLLMDSEAHREAL</sequence>
<name>A0A9D4XI26_PEA</name>
<reference evidence="1 2" key="1">
    <citation type="journal article" date="2022" name="Nat. Genet.">
        <title>Improved pea reference genome and pan-genome highlight genomic features and evolutionary characteristics.</title>
        <authorList>
            <person name="Yang T."/>
            <person name="Liu R."/>
            <person name="Luo Y."/>
            <person name="Hu S."/>
            <person name="Wang D."/>
            <person name="Wang C."/>
            <person name="Pandey M.K."/>
            <person name="Ge S."/>
            <person name="Xu Q."/>
            <person name="Li N."/>
            <person name="Li G."/>
            <person name="Huang Y."/>
            <person name="Saxena R.K."/>
            <person name="Ji Y."/>
            <person name="Li M."/>
            <person name="Yan X."/>
            <person name="He Y."/>
            <person name="Liu Y."/>
            <person name="Wang X."/>
            <person name="Xiang C."/>
            <person name="Varshney R.K."/>
            <person name="Ding H."/>
            <person name="Gao S."/>
            <person name="Zong X."/>
        </authorList>
    </citation>
    <scope>NUCLEOTIDE SEQUENCE [LARGE SCALE GENOMIC DNA]</scope>
    <source>
        <strain evidence="1 2">cv. Zhongwan 6</strain>
    </source>
</reference>
<keyword evidence="2" id="KW-1185">Reference proteome</keyword>
<organism evidence="1 2">
    <name type="scientific">Pisum sativum</name>
    <name type="common">Garden pea</name>
    <name type="synonym">Lathyrus oleraceus</name>
    <dbReference type="NCBI Taxonomy" id="3888"/>
    <lineage>
        <taxon>Eukaryota</taxon>
        <taxon>Viridiplantae</taxon>
        <taxon>Streptophyta</taxon>
        <taxon>Embryophyta</taxon>
        <taxon>Tracheophyta</taxon>
        <taxon>Spermatophyta</taxon>
        <taxon>Magnoliopsida</taxon>
        <taxon>eudicotyledons</taxon>
        <taxon>Gunneridae</taxon>
        <taxon>Pentapetalae</taxon>
        <taxon>rosids</taxon>
        <taxon>fabids</taxon>
        <taxon>Fabales</taxon>
        <taxon>Fabaceae</taxon>
        <taxon>Papilionoideae</taxon>
        <taxon>50 kb inversion clade</taxon>
        <taxon>NPAAA clade</taxon>
        <taxon>Hologalegina</taxon>
        <taxon>IRL clade</taxon>
        <taxon>Fabeae</taxon>
        <taxon>Lathyrus</taxon>
    </lineage>
</organism>
<gene>
    <name evidence="1" type="ORF">KIW84_043664</name>
</gene>
<dbReference type="EMBL" id="JAMSHJ010000004">
    <property type="protein sequence ID" value="KAI5419580.1"/>
    <property type="molecule type" value="Genomic_DNA"/>
</dbReference>
<evidence type="ECO:0000313" key="1">
    <source>
        <dbReference type="EMBL" id="KAI5419580.1"/>
    </source>
</evidence>
<dbReference type="PANTHER" id="PTHR32108">
    <property type="entry name" value="DNA-DIRECTED RNA POLYMERASE SUBUNIT ALPHA"/>
    <property type="match status" value="1"/>
</dbReference>
<protein>
    <submittedName>
        <fullName evidence="1">Uncharacterized protein</fullName>
    </submittedName>
</protein>
<dbReference type="AlphaFoldDB" id="A0A9D4XI26"/>